<evidence type="ECO:0000256" key="1">
    <source>
        <dbReference type="SAM" id="MobiDB-lite"/>
    </source>
</evidence>
<gene>
    <name evidence="3" type="ORF">D8674_035020</name>
</gene>
<keyword evidence="2" id="KW-0732">Signal</keyword>
<feature type="region of interest" description="Disordered" evidence="1">
    <location>
        <begin position="59"/>
        <end position="94"/>
    </location>
</feature>
<dbReference type="Proteomes" id="UP000327157">
    <property type="component" value="Chromosome 9"/>
</dbReference>
<evidence type="ECO:0000313" key="4">
    <source>
        <dbReference type="Proteomes" id="UP000327157"/>
    </source>
</evidence>
<protein>
    <submittedName>
        <fullName evidence="3">Uncharacterized protein</fullName>
    </submittedName>
</protein>
<reference evidence="3 4" key="3">
    <citation type="submission" date="2019-11" db="EMBL/GenBank/DDBJ databases">
        <title>A de novo genome assembly of a pear dwarfing rootstock.</title>
        <authorList>
            <person name="Wang F."/>
            <person name="Wang J."/>
            <person name="Li S."/>
            <person name="Zhang Y."/>
            <person name="Fang M."/>
            <person name="Ma L."/>
            <person name="Zhao Y."/>
            <person name="Jiang S."/>
        </authorList>
    </citation>
    <scope>NUCLEOTIDE SEQUENCE [LARGE SCALE GENOMIC DNA]</scope>
    <source>
        <strain evidence="3">S2</strain>
        <tissue evidence="3">Leaf</tissue>
    </source>
</reference>
<evidence type="ECO:0000256" key="2">
    <source>
        <dbReference type="SAM" id="SignalP"/>
    </source>
</evidence>
<feature type="chain" id="PRO_5024448411" evidence="2">
    <location>
        <begin position="21"/>
        <end position="125"/>
    </location>
</feature>
<reference evidence="3 4" key="1">
    <citation type="submission" date="2019-09" db="EMBL/GenBank/DDBJ databases">
        <authorList>
            <person name="Ou C."/>
        </authorList>
    </citation>
    <scope>NUCLEOTIDE SEQUENCE [LARGE SCALE GENOMIC DNA]</scope>
    <source>
        <strain evidence="3">S2</strain>
        <tissue evidence="3">Leaf</tissue>
    </source>
</reference>
<reference evidence="4" key="2">
    <citation type="submission" date="2019-10" db="EMBL/GenBank/DDBJ databases">
        <title>A de novo genome assembly of a pear dwarfing rootstock.</title>
        <authorList>
            <person name="Wang F."/>
            <person name="Wang J."/>
            <person name="Li S."/>
            <person name="Zhang Y."/>
            <person name="Fang M."/>
            <person name="Ma L."/>
            <person name="Zhao Y."/>
            <person name="Jiang S."/>
        </authorList>
    </citation>
    <scope>NUCLEOTIDE SEQUENCE [LARGE SCALE GENOMIC DNA]</scope>
</reference>
<dbReference type="EMBL" id="SMOL01000458">
    <property type="protein sequence ID" value="KAB2612704.1"/>
    <property type="molecule type" value="Genomic_DNA"/>
</dbReference>
<evidence type="ECO:0000313" key="3">
    <source>
        <dbReference type="EMBL" id="KAB2612704.1"/>
    </source>
</evidence>
<sequence length="125" mass="13661">MKGMGMKLLTCFLFILCTHALSSLAHTSVYELEHEHGVQGREIHVRRAGVGGSVSLYGEKYGTDDSRKNQRGKGANGGADVGHRRPTEKSSATPVLARSQQPFLIIKTMLQVTSALILVLPFHFL</sequence>
<keyword evidence="4" id="KW-1185">Reference proteome</keyword>
<proteinExistence type="predicted"/>
<feature type="signal peptide" evidence="2">
    <location>
        <begin position="1"/>
        <end position="20"/>
    </location>
</feature>
<organism evidence="3 4">
    <name type="scientific">Pyrus ussuriensis x Pyrus communis</name>
    <dbReference type="NCBI Taxonomy" id="2448454"/>
    <lineage>
        <taxon>Eukaryota</taxon>
        <taxon>Viridiplantae</taxon>
        <taxon>Streptophyta</taxon>
        <taxon>Embryophyta</taxon>
        <taxon>Tracheophyta</taxon>
        <taxon>Spermatophyta</taxon>
        <taxon>Magnoliopsida</taxon>
        <taxon>eudicotyledons</taxon>
        <taxon>Gunneridae</taxon>
        <taxon>Pentapetalae</taxon>
        <taxon>rosids</taxon>
        <taxon>fabids</taxon>
        <taxon>Rosales</taxon>
        <taxon>Rosaceae</taxon>
        <taxon>Amygdaloideae</taxon>
        <taxon>Maleae</taxon>
        <taxon>Pyrus</taxon>
    </lineage>
</organism>
<dbReference type="OrthoDB" id="1166521at2759"/>
<dbReference type="AlphaFoldDB" id="A0A5N5GPM5"/>
<accession>A0A5N5GPM5</accession>
<name>A0A5N5GPM5_9ROSA</name>
<comment type="caution">
    <text evidence="3">The sequence shown here is derived from an EMBL/GenBank/DDBJ whole genome shotgun (WGS) entry which is preliminary data.</text>
</comment>